<accession>A0ABQ1J7Q4</accession>
<dbReference type="EMBL" id="BMKF01000001">
    <property type="protein sequence ID" value="GGB60752.1"/>
    <property type="molecule type" value="Genomic_DNA"/>
</dbReference>
<dbReference type="InterPro" id="IPR006674">
    <property type="entry name" value="HD_domain"/>
</dbReference>
<keyword evidence="1 2" id="KW-0378">Hydrolase</keyword>
<dbReference type="HAMAP" id="MF_01212">
    <property type="entry name" value="dGTPase_type2"/>
    <property type="match status" value="1"/>
</dbReference>
<reference evidence="5" key="1">
    <citation type="journal article" date="2019" name="Int. J. Syst. Evol. Microbiol.">
        <title>The Global Catalogue of Microorganisms (GCM) 10K type strain sequencing project: providing services to taxonomists for standard genome sequencing and annotation.</title>
        <authorList>
            <consortium name="The Broad Institute Genomics Platform"/>
            <consortium name="The Broad Institute Genome Sequencing Center for Infectious Disease"/>
            <person name="Wu L."/>
            <person name="Ma J."/>
        </authorList>
    </citation>
    <scope>NUCLEOTIDE SEQUENCE [LARGE SCALE GENOMIC DNA]</scope>
    <source>
        <strain evidence="5">CGMCC 1.15928</strain>
    </source>
</reference>
<dbReference type="NCBIfam" id="NF002326">
    <property type="entry name" value="PRK01286.1-1"/>
    <property type="match status" value="1"/>
</dbReference>
<dbReference type="NCBIfam" id="NF002328">
    <property type="entry name" value="PRK01286.1-3"/>
    <property type="match status" value="1"/>
</dbReference>
<dbReference type="SUPFAM" id="SSF109604">
    <property type="entry name" value="HD-domain/PDEase-like"/>
    <property type="match status" value="1"/>
</dbReference>
<comment type="similarity">
    <text evidence="2">Belongs to the dGTPase family. Type 2 subfamily.</text>
</comment>
<dbReference type="NCBIfam" id="TIGR00277">
    <property type="entry name" value="HDIG"/>
    <property type="match status" value="1"/>
</dbReference>
<dbReference type="PANTHER" id="PTHR11373">
    <property type="entry name" value="DEOXYNUCLEOSIDE TRIPHOSPHATE TRIPHOSPHOHYDROLASE"/>
    <property type="match status" value="1"/>
</dbReference>
<dbReference type="InterPro" id="IPR026875">
    <property type="entry name" value="PHydrolase_assoc_dom"/>
</dbReference>
<dbReference type="PANTHER" id="PTHR11373:SF43">
    <property type="entry name" value="DEOXYGUANOSINETRIPHOSPHATE TRIPHOSPHOHYDROLASE-LIKE PROTEIN"/>
    <property type="match status" value="1"/>
</dbReference>
<evidence type="ECO:0000256" key="1">
    <source>
        <dbReference type="ARBA" id="ARBA00022801"/>
    </source>
</evidence>
<evidence type="ECO:0000259" key="3">
    <source>
        <dbReference type="PROSITE" id="PS51831"/>
    </source>
</evidence>
<dbReference type="CDD" id="cd00077">
    <property type="entry name" value="HDc"/>
    <property type="match status" value="1"/>
</dbReference>
<dbReference type="InterPro" id="IPR050135">
    <property type="entry name" value="dGTPase-like"/>
</dbReference>
<dbReference type="Pfam" id="PF13286">
    <property type="entry name" value="HD_assoc"/>
    <property type="match status" value="1"/>
</dbReference>
<dbReference type="NCBIfam" id="TIGR01353">
    <property type="entry name" value="dGTP_triPase"/>
    <property type="match status" value="1"/>
</dbReference>
<dbReference type="InterPro" id="IPR023023">
    <property type="entry name" value="dNTPase_2"/>
</dbReference>
<evidence type="ECO:0000313" key="5">
    <source>
        <dbReference type="Proteomes" id="UP000628854"/>
    </source>
</evidence>
<proteinExistence type="inferred from homology"/>
<evidence type="ECO:0000313" key="4">
    <source>
        <dbReference type="EMBL" id="GGB60752.1"/>
    </source>
</evidence>
<dbReference type="InterPro" id="IPR003607">
    <property type="entry name" value="HD/PDEase_dom"/>
</dbReference>
<dbReference type="Proteomes" id="UP000628854">
    <property type="component" value="Unassembled WGS sequence"/>
</dbReference>
<protein>
    <recommendedName>
        <fullName evidence="2">Deoxyguanosinetriphosphate triphosphohydrolase-like protein</fullName>
    </recommendedName>
</protein>
<sequence length="404" mass="46237">MTSVMSDKIGKPALPEKRAVFATLWENSRGRFHEEAESATRTPFQRDRDRIIHSSGFRRLKQKTQVFVAHEGDHYRTRLTHSLEVAQIARSVARRLGVDEDLAEAMALAHDLGHPPFGHAGEDQLDESMHDYEGFDHNAQTLRVVTRLEQRYPTFDGLNLTWEMLEGLVKHNGPLVTADNPVSSLPAAFRDFAYLDKLELDQFAGPEAQVAALADDIAYNNHDIDDGIAAGLFTIDDMLTIPLIGDVFRGVRIEHPVLDTQRTVYEAVRRLIGLWIDDLCTETLARVKKYNPQSAAEVRALPEPLISFSEEFEAQQRELRAFLYERMYKHYKVNRMRSQAKRVLKELFELFLAEPDILPPPLRQDAEQAPKERRARLVCDYIAGMTDNYAIDLHRKVFNLESMI</sequence>
<dbReference type="InterPro" id="IPR006261">
    <property type="entry name" value="dGTPase"/>
</dbReference>
<gene>
    <name evidence="4" type="ORF">GCM10011503_06580</name>
</gene>
<dbReference type="Pfam" id="PF01966">
    <property type="entry name" value="HD"/>
    <property type="match status" value="1"/>
</dbReference>
<dbReference type="SMART" id="SM00471">
    <property type="entry name" value="HDc"/>
    <property type="match status" value="1"/>
</dbReference>
<evidence type="ECO:0000256" key="2">
    <source>
        <dbReference type="HAMAP-Rule" id="MF_01212"/>
    </source>
</evidence>
<keyword evidence="5" id="KW-1185">Reference proteome</keyword>
<name>A0ABQ1J7Q4_9PROT</name>
<comment type="caution">
    <text evidence="4">The sequence shown here is derived from an EMBL/GenBank/DDBJ whole genome shotgun (WGS) entry which is preliminary data.</text>
</comment>
<feature type="domain" description="HD" evidence="3">
    <location>
        <begin position="78"/>
        <end position="220"/>
    </location>
</feature>
<organism evidence="4 5">
    <name type="scientific">Henriciella pelagia</name>
    <dbReference type="NCBI Taxonomy" id="1977912"/>
    <lineage>
        <taxon>Bacteria</taxon>
        <taxon>Pseudomonadati</taxon>
        <taxon>Pseudomonadota</taxon>
        <taxon>Alphaproteobacteria</taxon>
        <taxon>Hyphomonadales</taxon>
        <taxon>Hyphomonadaceae</taxon>
        <taxon>Henriciella</taxon>
    </lineage>
</organism>
<dbReference type="Gene3D" id="1.10.3210.10">
    <property type="entry name" value="Hypothetical protein af1432"/>
    <property type="match status" value="1"/>
</dbReference>
<dbReference type="PROSITE" id="PS51831">
    <property type="entry name" value="HD"/>
    <property type="match status" value="1"/>
</dbReference>
<dbReference type="InterPro" id="IPR006675">
    <property type="entry name" value="HDIG_dom"/>
</dbReference>